<dbReference type="GO" id="GO:0005524">
    <property type="term" value="F:ATP binding"/>
    <property type="evidence" value="ECO:0007669"/>
    <property type="project" value="UniProtKB-UniRule"/>
</dbReference>
<comment type="subcellular location">
    <subcellularLocation>
        <location evidence="1 4 5">Nucleus</location>
    </subcellularLocation>
</comment>
<accession>A0AA88WUN7</accession>
<dbReference type="InterPro" id="IPR014978">
    <property type="entry name" value="Gln-Leu-Gln_QLQ"/>
</dbReference>
<dbReference type="PROSITE" id="PS51666">
    <property type="entry name" value="QLQ"/>
    <property type="match status" value="1"/>
</dbReference>
<feature type="region of interest" description="Disordered" evidence="6">
    <location>
        <begin position="164"/>
        <end position="193"/>
    </location>
</feature>
<evidence type="ECO:0000313" key="10">
    <source>
        <dbReference type="Proteomes" id="UP001188597"/>
    </source>
</evidence>
<dbReference type="AlphaFoldDB" id="A0AA88WUN7"/>
<keyword evidence="5" id="KW-0805">Transcription regulation</keyword>
<organism evidence="9 10">
    <name type="scientific">Escallonia herrerae</name>
    <dbReference type="NCBI Taxonomy" id="1293975"/>
    <lineage>
        <taxon>Eukaryota</taxon>
        <taxon>Viridiplantae</taxon>
        <taxon>Streptophyta</taxon>
        <taxon>Embryophyta</taxon>
        <taxon>Tracheophyta</taxon>
        <taxon>Spermatophyta</taxon>
        <taxon>Magnoliopsida</taxon>
        <taxon>eudicotyledons</taxon>
        <taxon>Gunneridae</taxon>
        <taxon>Pentapetalae</taxon>
        <taxon>asterids</taxon>
        <taxon>campanulids</taxon>
        <taxon>Escalloniales</taxon>
        <taxon>Escalloniaceae</taxon>
        <taxon>Escallonia</taxon>
    </lineage>
</organism>
<feature type="region of interest" description="Disordered" evidence="6">
    <location>
        <begin position="246"/>
        <end position="276"/>
    </location>
</feature>
<feature type="compositionally biased region" description="Polar residues" evidence="6">
    <location>
        <begin position="267"/>
        <end position="276"/>
    </location>
</feature>
<dbReference type="PROSITE" id="PS51667">
    <property type="entry name" value="WRC"/>
    <property type="match status" value="1"/>
</dbReference>
<feature type="short sequence motif" description="Bipartite nuclear localization signal" evidence="4">
    <location>
        <begin position="116"/>
        <end position="123"/>
    </location>
</feature>
<comment type="domain">
    <text evidence="5">The QLQ domain and WRC domain may be involved in protein-protein interaction and DNA-binding, respectively.</text>
</comment>
<dbReference type="PANTHER" id="PTHR31602:SF46">
    <property type="entry name" value="GROWTH-REGULATING FACTOR 6"/>
    <property type="match status" value="1"/>
</dbReference>
<evidence type="ECO:0000259" key="7">
    <source>
        <dbReference type="PROSITE" id="PS51666"/>
    </source>
</evidence>
<dbReference type="Pfam" id="PF08880">
    <property type="entry name" value="QLQ"/>
    <property type="match status" value="1"/>
</dbReference>
<gene>
    <name evidence="9" type="ORF">RJ639_032477</name>
</gene>
<comment type="similarity">
    <text evidence="2 5">Belongs to the GRF family.</text>
</comment>
<evidence type="ECO:0000313" key="9">
    <source>
        <dbReference type="EMBL" id="KAK3034488.1"/>
    </source>
</evidence>
<dbReference type="Pfam" id="PF08879">
    <property type="entry name" value="WRC"/>
    <property type="match status" value="1"/>
</dbReference>
<dbReference type="Proteomes" id="UP001188597">
    <property type="component" value="Unassembled WGS sequence"/>
</dbReference>
<feature type="domain" description="QLQ" evidence="7">
    <location>
        <begin position="16"/>
        <end position="51"/>
    </location>
</feature>
<dbReference type="GO" id="GO:0005634">
    <property type="term" value="C:nucleus"/>
    <property type="evidence" value="ECO:0007669"/>
    <property type="project" value="UniProtKB-SubCell"/>
</dbReference>
<name>A0AA88WUN7_9ASTE</name>
<evidence type="ECO:0000256" key="2">
    <source>
        <dbReference type="ARBA" id="ARBA00008122"/>
    </source>
</evidence>
<dbReference type="GO" id="GO:0099402">
    <property type="term" value="P:plant organ development"/>
    <property type="evidence" value="ECO:0007669"/>
    <property type="project" value="UniProtKB-ARBA"/>
</dbReference>
<reference evidence="9" key="1">
    <citation type="submission" date="2022-12" db="EMBL/GenBank/DDBJ databases">
        <title>Draft genome assemblies for two species of Escallonia (Escalloniales).</title>
        <authorList>
            <person name="Chanderbali A."/>
            <person name="Dervinis C."/>
            <person name="Anghel I."/>
            <person name="Soltis D."/>
            <person name="Soltis P."/>
            <person name="Zapata F."/>
        </authorList>
    </citation>
    <scope>NUCLEOTIDE SEQUENCE</scope>
    <source>
        <strain evidence="9">UCBG64.0493</strain>
        <tissue evidence="9">Leaf</tissue>
    </source>
</reference>
<evidence type="ECO:0000256" key="5">
    <source>
        <dbReference type="RuleBase" id="RU367127"/>
    </source>
</evidence>
<feature type="short sequence motif" description="Bipartite nuclear localization signal" evidence="4">
    <location>
        <begin position="88"/>
        <end position="98"/>
    </location>
</feature>
<feature type="domain" description="WRC" evidence="8">
    <location>
        <begin position="83"/>
        <end position="127"/>
    </location>
</feature>
<dbReference type="GO" id="GO:0006351">
    <property type="term" value="P:DNA-templated transcription"/>
    <property type="evidence" value="ECO:0007669"/>
    <property type="project" value="UniProtKB-UniRule"/>
</dbReference>
<dbReference type="InterPro" id="IPR014977">
    <property type="entry name" value="WRC_dom"/>
</dbReference>
<keyword evidence="10" id="KW-1185">Reference proteome</keyword>
<comment type="function">
    <text evidence="5">Transcription activator.</text>
</comment>
<comment type="caution">
    <text evidence="9">The sequence shown here is derived from an EMBL/GenBank/DDBJ whole genome shotgun (WGS) entry which is preliminary data.</text>
</comment>
<proteinExistence type="inferred from homology"/>
<dbReference type="InterPro" id="IPR031137">
    <property type="entry name" value="GRF"/>
</dbReference>
<feature type="compositionally biased region" description="Low complexity" evidence="6">
    <location>
        <begin position="246"/>
        <end position="256"/>
    </location>
</feature>
<evidence type="ECO:0000256" key="3">
    <source>
        <dbReference type="ARBA" id="ARBA00023242"/>
    </source>
</evidence>
<evidence type="ECO:0000256" key="4">
    <source>
        <dbReference type="PROSITE-ProRule" id="PRU01002"/>
    </source>
</evidence>
<keyword evidence="5" id="KW-0804">Transcription</keyword>
<protein>
    <recommendedName>
        <fullName evidence="5">Growth-regulating factor</fullName>
    </recommendedName>
</protein>
<dbReference type="EMBL" id="JAVXUP010000198">
    <property type="protein sequence ID" value="KAK3034488.1"/>
    <property type="molecule type" value="Genomic_DNA"/>
</dbReference>
<evidence type="ECO:0000256" key="6">
    <source>
        <dbReference type="SAM" id="MobiDB-lite"/>
    </source>
</evidence>
<evidence type="ECO:0000256" key="1">
    <source>
        <dbReference type="ARBA" id="ARBA00004123"/>
    </source>
</evidence>
<feature type="non-terminal residue" evidence="9">
    <location>
        <position position="1"/>
    </location>
</feature>
<keyword evidence="5" id="KW-0010">Activator</keyword>
<sequence>MSGARNGISSSSSRFPFTASQWQELEHQALIFKYMISGMPIPPDLLFTIKRGLDSSLSSKLILHQPPHAGWNCYQMGYGRKIDPEPGRCKRTDGKKWRCSKEAYADSKYCERHMHRGRNRSRKPVEVVLTATNTSTTSNNTSPTAAPTPPTAIPISSITKSSTFFTQSNPSDSDTHHHNPFLYPHSSSSRPPGIGLSSQEYTTHFLLESGPYSHTDKDHRSVSKISSYGHGIKEEIDEHAFFSESSGTMRSMSGSSVGDSWHLGSPLSHSRQRNLSGLQNGGYSYLQLQSLGDTSKQQKLQQDQDYYVLGKPDQGDDEKPQKVMHHFIDEWPHKSKDSWLDSESRLSNSTTQLSISMPSHDFFMTHE</sequence>
<keyword evidence="3 4" id="KW-0539">Nucleus</keyword>
<dbReference type="PANTHER" id="PTHR31602">
    <property type="entry name" value="GROWTH-REGULATING FACTOR 5"/>
    <property type="match status" value="1"/>
</dbReference>
<evidence type="ECO:0000259" key="8">
    <source>
        <dbReference type="PROSITE" id="PS51667"/>
    </source>
</evidence>
<dbReference type="SMART" id="SM00951">
    <property type="entry name" value="QLQ"/>
    <property type="match status" value="1"/>
</dbReference>
<dbReference type="GO" id="GO:0006355">
    <property type="term" value="P:regulation of DNA-templated transcription"/>
    <property type="evidence" value="ECO:0007669"/>
    <property type="project" value="InterPro"/>
</dbReference>